<dbReference type="Proteomes" id="UP001501752">
    <property type="component" value="Unassembled WGS sequence"/>
</dbReference>
<gene>
    <name evidence="3" type="ORF">GCM10023235_31180</name>
</gene>
<dbReference type="Gene3D" id="3.30.450.40">
    <property type="match status" value="1"/>
</dbReference>
<dbReference type="CDD" id="cd01949">
    <property type="entry name" value="GGDEF"/>
    <property type="match status" value="1"/>
</dbReference>
<dbReference type="SUPFAM" id="SSF55073">
    <property type="entry name" value="Nucleotide cyclase"/>
    <property type="match status" value="1"/>
</dbReference>
<dbReference type="InterPro" id="IPR050469">
    <property type="entry name" value="Diguanylate_Cyclase"/>
</dbReference>
<dbReference type="Gene3D" id="3.30.70.270">
    <property type="match status" value="1"/>
</dbReference>
<accession>A0ABP9DNS3</accession>
<dbReference type="PROSITE" id="PS50887">
    <property type="entry name" value="GGDEF"/>
    <property type="match status" value="1"/>
</dbReference>
<evidence type="ECO:0000313" key="3">
    <source>
        <dbReference type="EMBL" id="GAA4851877.1"/>
    </source>
</evidence>
<dbReference type="InterPro" id="IPR029016">
    <property type="entry name" value="GAF-like_dom_sf"/>
</dbReference>
<dbReference type="Pfam" id="PF01590">
    <property type="entry name" value="GAF"/>
    <property type="match status" value="1"/>
</dbReference>
<dbReference type="PANTHER" id="PTHR45138">
    <property type="entry name" value="REGULATORY COMPONENTS OF SENSORY TRANSDUCTION SYSTEM"/>
    <property type="match status" value="1"/>
</dbReference>
<dbReference type="InterPro" id="IPR029787">
    <property type="entry name" value="Nucleotide_cyclase"/>
</dbReference>
<dbReference type="SMART" id="SM00267">
    <property type="entry name" value="GGDEF"/>
    <property type="match status" value="1"/>
</dbReference>
<evidence type="ECO:0000259" key="2">
    <source>
        <dbReference type="PROSITE" id="PS50887"/>
    </source>
</evidence>
<dbReference type="NCBIfam" id="TIGR00254">
    <property type="entry name" value="GGDEF"/>
    <property type="match status" value="1"/>
</dbReference>
<dbReference type="InterPro" id="IPR043128">
    <property type="entry name" value="Rev_trsase/Diguanyl_cyclase"/>
</dbReference>
<keyword evidence="4" id="KW-1185">Reference proteome</keyword>
<dbReference type="InterPro" id="IPR003018">
    <property type="entry name" value="GAF"/>
</dbReference>
<sequence>MSEATMTEESPYVISTPDLRLQAVVELAQDMAGALTPLEAVRAAAVRATSALAATMAAVSVWDRESGRLRVLVNYGDLAAGEEELPDDESYPVADFPEIVTYLEEHWTTGRLPRAWIQTAENTAPPVVHAHPGAGAFCQQRAAGLRRRGRECCLVAPIVLHGQAWGELYLARTLGMPVFTEADADYATLLAAQISAGLAQTERVADLRRLAFTDALTGLANRRAVDARLESALKAHNRDNTVVSLVVCDVNGLKRVNDELGHEMGDRLLEKFAHQLSLCAAKLPGSLAARLGGDEFCLLAEGQTADEVVAVAEELCTRALELTEGEGVACGVASTGDSIGPVTTADRLFRLADAAQYRAKAARAAHPVVAGRSHGPGFAPDPTVLLADAADPHHRADGRRPGGAPGARGAAGDRRRFRGAAHSADPGQLLAAGLTTLDQGGLQRTTHPADTLSRLACVAETSSRLLNAVGWWVSYVPPGSQLMRTAQHAVYRMTGGPGSSRAVTQRAQIEAPDAVFDLRHYPLTRRAVHGGSFALRAGAPGNDAAEEAMMVVSGYKAMVAAGGGNPAGGWLLELFADESTLPLGQIAPALRALVAVALSGPCSPPPA</sequence>
<dbReference type="Pfam" id="PF00990">
    <property type="entry name" value="GGDEF"/>
    <property type="match status" value="1"/>
</dbReference>
<dbReference type="SMART" id="SM00065">
    <property type="entry name" value="GAF"/>
    <property type="match status" value="1"/>
</dbReference>
<dbReference type="InterPro" id="IPR000160">
    <property type="entry name" value="GGDEF_dom"/>
</dbReference>
<comment type="caution">
    <text evidence="3">The sequence shown here is derived from an EMBL/GenBank/DDBJ whole genome shotgun (WGS) entry which is preliminary data.</text>
</comment>
<evidence type="ECO:0000256" key="1">
    <source>
        <dbReference type="SAM" id="MobiDB-lite"/>
    </source>
</evidence>
<feature type="region of interest" description="Disordered" evidence="1">
    <location>
        <begin position="393"/>
        <end position="413"/>
    </location>
</feature>
<feature type="domain" description="GGDEF" evidence="2">
    <location>
        <begin position="241"/>
        <end position="373"/>
    </location>
</feature>
<reference evidence="4" key="1">
    <citation type="journal article" date="2019" name="Int. J. Syst. Evol. Microbiol.">
        <title>The Global Catalogue of Microorganisms (GCM) 10K type strain sequencing project: providing services to taxonomists for standard genome sequencing and annotation.</title>
        <authorList>
            <consortium name="The Broad Institute Genomics Platform"/>
            <consortium name="The Broad Institute Genome Sequencing Center for Infectious Disease"/>
            <person name="Wu L."/>
            <person name="Ma J."/>
        </authorList>
    </citation>
    <scope>NUCLEOTIDE SEQUENCE [LARGE SCALE GENOMIC DNA]</scope>
    <source>
        <strain evidence="4">JCM 13006</strain>
    </source>
</reference>
<dbReference type="PANTHER" id="PTHR45138:SF24">
    <property type="entry name" value="DIGUANYLATE CYCLASE DGCC-RELATED"/>
    <property type="match status" value="1"/>
</dbReference>
<protein>
    <recommendedName>
        <fullName evidence="2">GGDEF domain-containing protein</fullName>
    </recommendedName>
</protein>
<dbReference type="EMBL" id="BAABIS010000001">
    <property type="protein sequence ID" value="GAA4851877.1"/>
    <property type="molecule type" value="Genomic_DNA"/>
</dbReference>
<proteinExistence type="predicted"/>
<organism evidence="3 4">
    <name type="scientific">Kitasatospora terrestris</name>
    <dbReference type="NCBI Taxonomy" id="258051"/>
    <lineage>
        <taxon>Bacteria</taxon>
        <taxon>Bacillati</taxon>
        <taxon>Actinomycetota</taxon>
        <taxon>Actinomycetes</taxon>
        <taxon>Kitasatosporales</taxon>
        <taxon>Streptomycetaceae</taxon>
        <taxon>Kitasatospora</taxon>
    </lineage>
</organism>
<name>A0ABP9DNS3_9ACTN</name>
<dbReference type="SUPFAM" id="SSF55781">
    <property type="entry name" value="GAF domain-like"/>
    <property type="match status" value="1"/>
</dbReference>
<evidence type="ECO:0000313" key="4">
    <source>
        <dbReference type="Proteomes" id="UP001501752"/>
    </source>
</evidence>